<reference evidence="3" key="1">
    <citation type="journal article" date="2019" name="Int. J. Syst. Evol. Microbiol.">
        <title>The Global Catalogue of Microorganisms (GCM) 10K type strain sequencing project: providing services to taxonomists for standard genome sequencing and annotation.</title>
        <authorList>
            <consortium name="The Broad Institute Genomics Platform"/>
            <consortium name="The Broad Institute Genome Sequencing Center for Infectious Disease"/>
            <person name="Wu L."/>
            <person name="Ma J."/>
        </authorList>
    </citation>
    <scope>NUCLEOTIDE SEQUENCE [LARGE SCALE GENOMIC DNA]</scope>
    <source>
        <strain evidence="3">CGMCC 1.16060</strain>
    </source>
</reference>
<feature type="region of interest" description="Disordered" evidence="1">
    <location>
        <begin position="1"/>
        <end position="72"/>
    </location>
</feature>
<feature type="compositionally biased region" description="Polar residues" evidence="1">
    <location>
        <begin position="20"/>
        <end position="30"/>
    </location>
</feature>
<evidence type="ECO:0000313" key="2">
    <source>
        <dbReference type="EMBL" id="GGF28287.1"/>
    </source>
</evidence>
<accession>A0ABQ1UYE4</accession>
<protein>
    <submittedName>
        <fullName evidence="2">Uncharacterized protein</fullName>
    </submittedName>
</protein>
<gene>
    <name evidence="2" type="ORF">GCM10011518_42020</name>
</gene>
<evidence type="ECO:0000256" key="1">
    <source>
        <dbReference type="SAM" id="MobiDB-lite"/>
    </source>
</evidence>
<evidence type="ECO:0000313" key="3">
    <source>
        <dbReference type="Proteomes" id="UP000655016"/>
    </source>
</evidence>
<keyword evidence="3" id="KW-1185">Reference proteome</keyword>
<proteinExistence type="predicted"/>
<name>A0ABQ1UYE4_9FLAO</name>
<feature type="compositionally biased region" description="Polar residues" evidence="1">
    <location>
        <begin position="1"/>
        <end position="10"/>
    </location>
</feature>
<organism evidence="2 3">
    <name type="scientific">Flavobacterium limi</name>
    <dbReference type="NCBI Taxonomy" id="2045105"/>
    <lineage>
        <taxon>Bacteria</taxon>
        <taxon>Pseudomonadati</taxon>
        <taxon>Bacteroidota</taxon>
        <taxon>Flavobacteriia</taxon>
        <taxon>Flavobacteriales</taxon>
        <taxon>Flavobacteriaceae</taxon>
        <taxon>Flavobacterium</taxon>
    </lineage>
</organism>
<comment type="caution">
    <text evidence="2">The sequence shown here is derived from an EMBL/GenBank/DDBJ whole genome shotgun (WGS) entry which is preliminary data.</text>
</comment>
<sequence length="72" mass="8268">MENLNQYTQEELQKCPYHNPLNSSRENQAYTAGWGEDDNQDDPGTDPDPREHGRSDRPGVSESTERSDSEER</sequence>
<feature type="compositionally biased region" description="Basic and acidic residues" evidence="1">
    <location>
        <begin position="47"/>
        <end position="72"/>
    </location>
</feature>
<feature type="compositionally biased region" description="Acidic residues" evidence="1">
    <location>
        <begin position="35"/>
        <end position="45"/>
    </location>
</feature>
<dbReference type="Proteomes" id="UP000655016">
    <property type="component" value="Unassembled WGS sequence"/>
</dbReference>
<dbReference type="RefSeq" id="WP_163396414.1">
    <property type="nucleotide sequence ID" value="NZ_BMKP01000013.1"/>
</dbReference>
<dbReference type="EMBL" id="BMKP01000013">
    <property type="protein sequence ID" value="GGF28287.1"/>
    <property type="molecule type" value="Genomic_DNA"/>
</dbReference>